<dbReference type="InterPro" id="IPR020894">
    <property type="entry name" value="Cadherin_CS"/>
</dbReference>
<dbReference type="CDD" id="cd11304">
    <property type="entry name" value="Cadherin_repeat"/>
    <property type="match status" value="4"/>
</dbReference>
<reference evidence="9" key="1">
    <citation type="submission" date="2023-01" db="EMBL/GenBank/DDBJ databases">
        <title>Genome assembly of the deep-sea coral Lophelia pertusa.</title>
        <authorList>
            <person name="Herrera S."/>
            <person name="Cordes E."/>
        </authorList>
    </citation>
    <scope>NUCLEOTIDE SEQUENCE</scope>
    <source>
        <strain evidence="9">USNM1676648</strain>
        <tissue evidence="9">Polyp</tissue>
    </source>
</reference>
<dbReference type="Gene3D" id="2.60.40.60">
    <property type="entry name" value="Cadherins"/>
    <property type="match status" value="4"/>
</dbReference>
<protein>
    <recommendedName>
        <fullName evidence="8">Cadherin domain-containing protein</fullName>
    </recommendedName>
</protein>
<evidence type="ECO:0000256" key="6">
    <source>
        <dbReference type="ARBA" id="ARBA00023136"/>
    </source>
</evidence>
<dbReference type="PANTHER" id="PTHR24026:SF126">
    <property type="entry name" value="PROTOCADHERIN FAT 4"/>
    <property type="match status" value="1"/>
</dbReference>
<keyword evidence="10" id="KW-1185">Reference proteome</keyword>
<proteinExistence type="predicted"/>
<sequence length="392" mass="43416">MENMDLDTMDTFAARRTPEGCALVLAGYLDWSSVNKYSFSIRATDRAEAAQRKSAIAFVTIHVQDTNNHDPAFLQSSYWVSLPNDANMGSTVVTVKARDLDKGENADITYKLSSDLFSIHPTKGIIKLTQGLGSVTNKKYEFSVIATDQGTPNRQTAVSVSVSVHSLSYIPPKFVRPVYRKVIPENFKTGVALLTVRAQKSLGLGSSIEYFIVGGDPLKQFSVGTRSGVLTLRKKLDYERVKQHVLVVRAVQNGLSRDKPSLPTEIKVIVNVTDVNDNRPRFALPVDPLVTSVDEFQPPGTLVTVVKAFDKDTHNHSSITYRLEDDNFQIHSYLGTITTTTELYHSQGASRSFVVTATDSTPPYRSAKANVVVMINKATPRPRFPMRSWLNT</sequence>
<feature type="domain" description="Cadherin" evidence="8">
    <location>
        <begin position="285"/>
        <end position="384"/>
    </location>
</feature>
<dbReference type="AlphaFoldDB" id="A0A9X0D2N5"/>
<keyword evidence="5" id="KW-1133">Transmembrane helix</keyword>
<dbReference type="PANTHER" id="PTHR24026">
    <property type="entry name" value="FAT ATYPICAL CADHERIN-RELATED"/>
    <property type="match status" value="1"/>
</dbReference>
<evidence type="ECO:0000259" key="8">
    <source>
        <dbReference type="PROSITE" id="PS50268"/>
    </source>
</evidence>
<dbReference type="SUPFAM" id="SSF49313">
    <property type="entry name" value="Cadherin-like"/>
    <property type="match status" value="4"/>
</dbReference>
<feature type="domain" description="Cadherin" evidence="8">
    <location>
        <begin position="29"/>
        <end position="73"/>
    </location>
</feature>
<dbReference type="PROSITE" id="PS50268">
    <property type="entry name" value="CADHERIN_2"/>
    <property type="match status" value="4"/>
</dbReference>
<keyword evidence="4 7" id="KW-0106">Calcium</keyword>
<keyword evidence="6" id="KW-0472">Membrane</keyword>
<dbReference type="EMBL" id="MU825883">
    <property type="protein sequence ID" value="KAJ7384987.1"/>
    <property type="molecule type" value="Genomic_DNA"/>
</dbReference>
<dbReference type="Proteomes" id="UP001163046">
    <property type="component" value="Unassembled WGS sequence"/>
</dbReference>
<organism evidence="9 10">
    <name type="scientific">Desmophyllum pertusum</name>
    <dbReference type="NCBI Taxonomy" id="174260"/>
    <lineage>
        <taxon>Eukaryota</taxon>
        <taxon>Metazoa</taxon>
        <taxon>Cnidaria</taxon>
        <taxon>Anthozoa</taxon>
        <taxon>Hexacorallia</taxon>
        <taxon>Scleractinia</taxon>
        <taxon>Caryophylliina</taxon>
        <taxon>Caryophylliidae</taxon>
        <taxon>Desmophyllum</taxon>
    </lineage>
</organism>
<feature type="domain" description="Cadherin" evidence="8">
    <location>
        <begin position="74"/>
        <end position="174"/>
    </location>
</feature>
<comment type="caution">
    <text evidence="9">The sequence shown here is derived from an EMBL/GenBank/DDBJ whole genome shotgun (WGS) entry which is preliminary data.</text>
</comment>
<gene>
    <name evidence="9" type="ORF">OS493_018676</name>
</gene>
<evidence type="ECO:0000313" key="10">
    <source>
        <dbReference type="Proteomes" id="UP001163046"/>
    </source>
</evidence>
<dbReference type="OrthoDB" id="6252479at2759"/>
<dbReference type="PROSITE" id="PS00232">
    <property type="entry name" value="CADHERIN_1"/>
    <property type="match status" value="1"/>
</dbReference>
<dbReference type="Pfam" id="PF00028">
    <property type="entry name" value="Cadherin"/>
    <property type="match status" value="3"/>
</dbReference>
<evidence type="ECO:0000256" key="3">
    <source>
        <dbReference type="ARBA" id="ARBA00022737"/>
    </source>
</evidence>
<comment type="subcellular location">
    <subcellularLocation>
        <location evidence="1">Membrane</location>
    </subcellularLocation>
</comment>
<name>A0A9X0D2N5_9CNID</name>
<dbReference type="InterPro" id="IPR002126">
    <property type="entry name" value="Cadherin-like_dom"/>
</dbReference>
<dbReference type="SMART" id="SM00112">
    <property type="entry name" value="CA"/>
    <property type="match status" value="4"/>
</dbReference>
<dbReference type="GO" id="GO:0005886">
    <property type="term" value="C:plasma membrane"/>
    <property type="evidence" value="ECO:0007669"/>
    <property type="project" value="UniProtKB-SubCell"/>
</dbReference>
<accession>A0A9X0D2N5</accession>
<dbReference type="InterPro" id="IPR015919">
    <property type="entry name" value="Cadherin-like_sf"/>
</dbReference>
<evidence type="ECO:0000256" key="1">
    <source>
        <dbReference type="ARBA" id="ARBA00004370"/>
    </source>
</evidence>
<evidence type="ECO:0000313" key="9">
    <source>
        <dbReference type="EMBL" id="KAJ7384987.1"/>
    </source>
</evidence>
<dbReference type="GO" id="GO:0007156">
    <property type="term" value="P:homophilic cell adhesion via plasma membrane adhesion molecules"/>
    <property type="evidence" value="ECO:0007669"/>
    <property type="project" value="InterPro"/>
</dbReference>
<evidence type="ECO:0000256" key="4">
    <source>
        <dbReference type="ARBA" id="ARBA00022837"/>
    </source>
</evidence>
<dbReference type="FunFam" id="2.60.40.60:FF:000021">
    <property type="entry name" value="FAT atypical cadherin 1"/>
    <property type="match status" value="1"/>
</dbReference>
<dbReference type="GO" id="GO:0005509">
    <property type="term" value="F:calcium ion binding"/>
    <property type="evidence" value="ECO:0007669"/>
    <property type="project" value="UniProtKB-UniRule"/>
</dbReference>
<evidence type="ECO:0000256" key="5">
    <source>
        <dbReference type="ARBA" id="ARBA00022989"/>
    </source>
</evidence>
<evidence type="ECO:0000256" key="7">
    <source>
        <dbReference type="PROSITE-ProRule" id="PRU00043"/>
    </source>
</evidence>
<feature type="domain" description="Cadherin" evidence="8">
    <location>
        <begin position="175"/>
        <end position="282"/>
    </location>
</feature>
<evidence type="ECO:0000256" key="2">
    <source>
        <dbReference type="ARBA" id="ARBA00022692"/>
    </source>
</evidence>
<dbReference type="PRINTS" id="PR00205">
    <property type="entry name" value="CADHERIN"/>
</dbReference>
<keyword evidence="3" id="KW-0677">Repeat</keyword>
<keyword evidence="2" id="KW-0812">Transmembrane</keyword>